<evidence type="ECO:0000313" key="1">
    <source>
        <dbReference type="EnsemblMetazoa" id="XP_031788798"/>
    </source>
</evidence>
<proteinExistence type="predicted"/>
<dbReference type="EnsemblMetazoa" id="XM_031932938">
    <property type="protein sequence ID" value="XP_031788798"/>
    <property type="gene ID" value="LOC116415704"/>
</dbReference>
<dbReference type="GeneID" id="116415704"/>
<organism evidence="1 2">
    <name type="scientific">Nasonia vitripennis</name>
    <name type="common">Parasitic wasp</name>
    <dbReference type="NCBI Taxonomy" id="7425"/>
    <lineage>
        <taxon>Eukaryota</taxon>
        <taxon>Metazoa</taxon>
        <taxon>Ecdysozoa</taxon>
        <taxon>Arthropoda</taxon>
        <taxon>Hexapoda</taxon>
        <taxon>Insecta</taxon>
        <taxon>Pterygota</taxon>
        <taxon>Neoptera</taxon>
        <taxon>Endopterygota</taxon>
        <taxon>Hymenoptera</taxon>
        <taxon>Apocrita</taxon>
        <taxon>Proctotrupomorpha</taxon>
        <taxon>Chalcidoidea</taxon>
        <taxon>Pteromalidae</taxon>
        <taxon>Pteromalinae</taxon>
        <taxon>Nasonia</taxon>
    </lineage>
</organism>
<protein>
    <submittedName>
        <fullName evidence="1">Uncharacterized protein</fullName>
    </submittedName>
</protein>
<dbReference type="OrthoDB" id="7697863at2759"/>
<dbReference type="RefSeq" id="XP_031788799.1">
    <property type="nucleotide sequence ID" value="XM_031932939.1"/>
</dbReference>
<accession>A0A7M7TB86</accession>
<dbReference type="KEGG" id="nvi:116415704"/>
<dbReference type="AlphaFoldDB" id="A0A7M7TB86"/>
<name>A0A7M7TB86_NASVI</name>
<dbReference type="Proteomes" id="UP000002358">
    <property type="component" value="Chromosome 5"/>
</dbReference>
<dbReference type="EnsemblMetazoa" id="XM_031932939">
    <property type="protein sequence ID" value="XP_031788799"/>
    <property type="gene ID" value="LOC116415704"/>
</dbReference>
<dbReference type="RefSeq" id="XP_031788797.1">
    <property type="nucleotide sequence ID" value="XM_031932937.1"/>
</dbReference>
<dbReference type="RefSeq" id="XP_031788798.1">
    <property type="nucleotide sequence ID" value="XM_031932938.1"/>
</dbReference>
<dbReference type="InParanoid" id="A0A7M7TB86"/>
<dbReference type="EnsemblMetazoa" id="XM_031932941">
    <property type="protein sequence ID" value="XP_031788801"/>
    <property type="gene ID" value="LOC116415704"/>
</dbReference>
<sequence>MFTTKEDIQNLLQSIIDHFDKQNSKLLEVFKQKFEALDTKVKGIDVKLINMQKDIDELKTWTVNNRPFSADDSIMTLATLAEKHKLNLPLKVLQDFDEFNLKLTLESELYKDLKAHLICTVKADNKEFLDELTKLLKKCLSREILTSHTAQRLSSTKKPIFKSTNFYMFERFAYACVFGKKSYRR</sequence>
<dbReference type="RefSeq" id="XP_031788802.1">
    <property type="nucleotide sequence ID" value="XM_031932942.1"/>
</dbReference>
<keyword evidence="2" id="KW-1185">Reference proteome</keyword>
<dbReference type="SMR" id="A0A7M7TB86"/>
<evidence type="ECO:0000313" key="2">
    <source>
        <dbReference type="Proteomes" id="UP000002358"/>
    </source>
</evidence>
<reference evidence="1" key="1">
    <citation type="submission" date="2021-01" db="UniProtKB">
        <authorList>
            <consortium name="EnsemblMetazoa"/>
        </authorList>
    </citation>
    <scope>IDENTIFICATION</scope>
</reference>
<dbReference type="RefSeq" id="XP_031788801.1">
    <property type="nucleotide sequence ID" value="XM_031932941.1"/>
</dbReference>
<dbReference type="EnsemblMetazoa" id="XM_031932937">
    <property type="protein sequence ID" value="XP_031788797"/>
    <property type="gene ID" value="LOC116415704"/>
</dbReference>
<dbReference type="EnsemblMetazoa" id="XM_031932942">
    <property type="protein sequence ID" value="XP_031788802"/>
    <property type="gene ID" value="LOC116415704"/>
</dbReference>